<dbReference type="EMBL" id="LGHJ01000018">
    <property type="protein sequence ID" value="KPL74252.1"/>
    <property type="molecule type" value="Genomic_DNA"/>
</dbReference>
<feature type="domain" description="Alpha/beta hydrolase fold-5" evidence="1">
    <location>
        <begin position="67"/>
        <end position="231"/>
    </location>
</feature>
<dbReference type="STRING" id="360411.AC812_13200"/>
<proteinExistence type="predicted"/>
<dbReference type="InterPro" id="IPR029058">
    <property type="entry name" value="AB_hydrolase_fold"/>
</dbReference>
<dbReference type="OrthoDB" id="9780932at2"/>
<evidence type="ECO:0000313" key="2">
    <source>
        <dbReference type="EMBL" id="KPL74252.1"/>
    </source>
</evidence>
<evidence type="ECO:0000313" key="3">
    <source>
        <dbReference type="Proteomes" id="UP000050514"/>
    </source>
</evidence>
<dbReference type="Proteomes" id="UP000050514">
    <property type="component" value="Unassembled WGS sequence"/>
</dbReference>
<dbReference type="InterPro" id="IPR029059">
    <property type="entry name" value="AB_hydrolase_5"/>
</dbReference>
<dbReference type="SUPFAM" id="SSF53474">
    <property type="entry name" value="alpha/beta-Hydrolases"/>
    <property type="match status" value="1"/>
</dbReference>
<dbReference type="GO" id="GO:0016787">
    <property type="term" value="F:hydrolase activity"/>
    <property type="evidence" value="ECO:0007669"/>
    <property type="project" value="InterPro"/>
</dbReference>
<gene>
    <name evidence="2" type="ORF">AC812_13200</name>
</gene>
<sequence length="252" mass="27564">MKNRKLLFLIPVVLILIIFSGFSIWAYTPLGPMPEARAALISDDQVQIQPQDDWWIFTPVGDQVSRGLIIYPGGRVDWRSYAPLARAIAQRGNLVALVPMPFNLAVFSPQKGLEIIQANPQIAYWAIGGHSLGGAMAANFVFQNSGLVQGLVLWASYPAENNSLSNVPVKVISIYGSEDGLATVDVVEASRALLPPDTHWVQIAGGNHAQFGWYGDQPGDGEALISREDQQLIVVEETARFLEKISFHGVDK</sequence>
<dbReference type="RefSeq" id="WP_061915588.1">
    <property type="nucleotide sequence ID" value="NZ_DF967971.1"/>
</dbReference>
<dbReference type="AlphaFoldDB" id="A0A0P6XYT2"/>
<dbReference type="Pfam" id="PF12695">
    <property type="entry name" value="Abhydrolase_5"/>
    <property type="match status" value="1"/>
</dbReference>
<comment type="caution">
    <text evidence="2">The sequence shown here is derived from an EMBL/GenBank/DDBJ whole genome shotgun (WGS) entry which is preliminary data.</text>
</comment>
<accession>A0A0P6XYT2</accession>
<organism evidence="2 3">
    <name type="scientific">Bellilinea caldifistulae</name>
    <dbReference type="NCBI Taxonomy" id="360411"/>
    <lineage>
        <taxon>Bacteria</taxon>
        <taxon>Bacillati</taxon>
        <taxon>Chloroflexota</taxon>
        <taxon>Anaerolineae</taxon>
        <taxon>Anaerolineales</taxon>
        <taxon>Anaerolineaceae</taxon>
        <taxon>Bellilinea</taxon>
    </lineage>
</organism>
<protein>
    <recommendedName>
        <fullName evidence="1">Alpha/beta hydrolase fold-5 domain-containing protein</fullName>
    </recommendedName>
</protein>
<dbReference type="Gene3D" id="3.40.50.1820">
    <property type="entry name" value="alpha/beta hydrolase"/>
    <property type="match status" value="1"/>
</dbReference>
<keyword evidence="3" id="KW-1185">Reference proteome</keyword>
<evidence type="ECO:0000259" key="1">
    <source>
        <dbReference type="Pfam" id="PF12695"/>
    </source>
</evidence>
<name>A0A0P6XYT2_9CHLR</name>
<reference evidence="2 3" key="1">
    <citation type="submission" date="2015-07" db="EMBL/GenBank/DDBJ databases">
        <title>Draft genome of Bellilinea caldifistulae DSM 17877.</title>
        <authorList>
            <person name="Hemp J."/>
            <person name="Ward L.M."/>
            <person name="Pace L.A."/>
            <person name="Fischer W.W."/>
        </authorList>
    </citation>
    <scope>NUCLEOTIDE SEQUENCE [LARGE SCALE GENOMIC DNA]</scope>
    <source>
        <strain evidence="2 3">GOMI-1</strain>
    </source>
</reference>